<dbReference type="Proteomes" id="UP000305546">
    <property type="component" value="Unassembled WGS sequence"/>
</dbReference>
<keyword evidence="3" id="KW-1185">Reference proteome</keyword>
<evidence type="ECO:0000256" key="1">
    <source>
        <dbReference type="SAM" id="MobiDB-lite"/>
    </source>
</evidence>
<comment type="caution">
    <text evidence="2">The sequence shown here is derived from an EMBL/GenBank/DDBJ whole genome shotgun (WGS) entry which is preliminary data.</text>
</comment>
<reference evidence="2 3" key="1">
    <citation type="submission" date="2019-06" db="EMBL/GenBank/DDBJ databases">
        <title>Amycolatopsis alkalitolerans sp. nov., isolated from Gastrodia elata Blume.</title>
        <authorList>
            <person name="Narsing Rao M.P."/>
            <person name="Li W.J."/>
        </authorList>
    </citation>
    <scope>NUCLEOTIDE SEQUENCE [LARGE SCALE GENOMIC DNA]</scope>
    <source>
        <strain evidence="2 3">SYSUP0005</strain>
    </source>
</reference>
<protein>
    <submittedName>
        <fullName evidence="2">Uncharacterized protein</fullName>
    </submittedName>
</protein>
<dbReference type="RefSeq" id="WP_139097475.1">
    <property type="nucleotide sequence ID" value="NZ_VDFW01000012.1"/>
</dbReference>
<accession>A0A5C4LZ21</accession>
<proteinExistence type="predicted"/>
<sequence length="104" mass="11224">MDTKAPQPVQRPGLPVKPGSGLNPITVGLGAEEPPHPVLLILRMKETDLTRVRGAFDLARSVIVVGDQKQLPPIPVEAAADLTPPIPAYDCRQHNLLSSLLPRR</sequence>
<evidence type="ECO:0000313" key="2">
    <source>
        <dbReference type="EMBL" id="TNC25087.1"/>
    </source>
</evidence>
<evidence type="ECO:0000313" key="3">
    <source>
        <dbReference type="Proteomes" id="UP000305546"/>
    </source>
</evidence>
<feature type="region of interest" description="Disordered" evidence="1">
    <location>
        <begin position="1"/>
        <end position="21"/>
    </location>
</feature>
<gene>
    <name evidence="2" type="ORF">FG385_15685</name>
</gene>
<organism evidence="2 3">
    <name type="scientific">Amycolatopsis alkalitolerans</name>
    <dbReference type="NCBI Taxonomy" id="2547244"/>
    <lineage>
        <taxon>Bacteria</taxon>
        <taxon>Bacillati</taxon>
        <taxon>Actinomycetota</taxon>
        <taxon>Actinomycetes</taxon>
        <taxon>Pseudonocardiales</taxon>
        <taxon>Pseudonocardiaceae</taxon>
        <taxon>Amycolatopsis</taxon>
    </lineage>
</organism>
<name>A0A5C4LZ21_9PSEU</name>
<dbReference type="EMBL" id="VDFW01000012">
    <property type="protein sequence ID" value="TNC25087.1"/>
    <property type="molecule type" value="Genomic_DNA"/>
</dbReference>
<dbReference type="OrthoDB" id="3197455at2"/>
<dbReference type="AlphaFoldDB" id="A0A5C4LZ21"/>